<dbReference type="EMBL" id="JAMKFB020000014">
    <property type="protein sequence ID" value="KAL0175832.1"/>
    <property type="molecule type" value="Genomic_DNA"/>
</dbReference>
<feature type="non-terminal residue" evidence="1">
    <location>
        <position position="1"/>
    </location>
</feature>
<name>A0ABD0PP83_CIRMR</name>
<protein>
    <submittedName>
        <fullName evidence="1">Uncharacterized protein</fullName>
    </submittedName>
</protein>
<dbReference type="AlphaFoldDB" id="A0ABD0PP83"/>
<dbReference type="Proteomes" id="UP001529510">
    <property type="component" value="Unassembled WGS sequence"/>
</dbReference>
<proteinExistence type="predicted"/>
<reference evidence="1 2" key="1">
    <citation type="submission" date="2024-05" db="EMBL/GenBank/DDBJ databases">
        <title>Genome sequencing and assembly of Indian major carp, Cirrhinus mrigala (Hamilton, 1822).</title>
        <authorList>
            <person name="Mohindra V."/>
            <person name="Chowdhury L.M."/>
            <person name="Lal K."/>
            <person name="Jena J.K."/>
        </authorList>
    </citation>
    <scope>NUCLEOTIDE SEQUENCE [LARGE SCALE GENOMIC DNA]</scope>
    <source>
        <strain evidence="1">CM1030</strain>
        <tissue evidence="1">Blood</tissue>
    </source>
</reference>
<comment type="caution">
    <text evidence="1">The sequence shown here is derived from an EMBL/GenBank/DDBJ whole genome shotgun (WGS) entry which is preliminary data.</text>
</comment>
<accession>A0ABD0PP83</accession>
<evidence type="ECO:0000313" key="1">
    <source>
        <dbReference type="EMBL" id="KAL0175832.1"/>
    </source>
</evidence>
<gene>
    <name evidence="1" type="ORF">M9458_028162</name>
</gene>
<sequence>PLRVLQLWLRTLLRCCRRLEQSWLRHTYQRSAVLLSSSCCPTLRNTGDL</sequence>
<evidence type="ECO:0000313" key="2">
    <source>
        <dbReference type="Proteomes" id="UP001529510"/>
    </source>
</evidence>
<keyword evidence="2" id="KW-1185">Reference proteome</keyword>
<organism evidence="1 2">
    <name type="scientific">Cirrhinus mrigala</name>
    <name type="common">Mrigala</name>
    <dbReference type="NCBI Taxonomy" id="683832"/>
    <lineage>
        <taxon>Eukaryota</taxon>
        <taxon>Metazoa</taxon>
        <taxon>Chordata</taxon>
        <taxon>Craniata</taxon>
        <taxon>Vertebrata</taxon>
        <taxon>Euteleostomi</taxon>
        <taxon>Actinopterygii</taxon>
        <taxon>Neopterygii</taxon>
        <taxon>Teleostei</taxon>
        <taxon>Ostariophysi</taxon>
        <taxon>Cypriniformes</taxon>
        <taxon>Cyprinidae</taxon>
        <taxon>Labeoninae</taxon>
        <taxon>Labeonini</taxon>
        <taxon>Cirrhinus</taxon>
    </lineage>
</organism>
<feature type="non-terminal residue" evidence="1">
    <location>
        <position position="49"/>
    </location>
</feature>